<dbReference type="Gene3D" id="3.40.80.10">
    <property type="entry name" value="Peptidoglycan recognition protein-like"/>
    <property type="match status" value="1"/>
</dbReference>
<evidence type="ECO:0000256" key="4">
    <source>
        <dbReference type="ARBA" id="ARBA00022859"/>
    </source>
</evidence>
<dbReference type="STRING" id="151549.A0A4C1UL35"/>
<evidence type="ECO:0000259" key="6">
    <source>
        <dbReference type="SMART" id="SM00644"/>
    </source>
</evidence>
<dbReference type="GO" id="GO:0009253">
    <property type="term" value="P:peptidoglycan catabolic process"/>
    <property type="evidence" value="ECO:0007669"/>
    <property type="project" value="InterPro"/>
</dbReference>
<dbReference type="InterPro" id="IPR002502">
    <property type="entry name" value="Amidase_domain"/>
</dbReference>
<evidence type="ECO:0000313" key="9">
    <source>
        <dbReference type="Proteomes" id="UP000299102"/>
    </source>
</evidence>
<dbReference type="SMART" id="SM00644">
    <property type="entry name" value="Ami_2"/>
    <property type="match status" value="1"/>
</dbReference>
<dbReference type="AlphaFoldDB" id="A0A4C1UL35"/>
<accession>A0A4C1UL35</accession>
<evidence type="ECO:0000256" key="1">
    <source>
        <dbReference type="ARBA" id="ARBA00007553"/>
    </source>
</evidence>
<dbReference type="GO" id="GO:0045087">
    <property type="term" value="P:innate immune response"/>
    <property type="evidence" value="ECO:0007669"/>
    <property type="project" value="UniProtKB-KW"/>
</dbReference>
<keyword evidence="3" id="KW-0399">Innate immunity</keyword>
<feature type="domain" description="N-acetylmuramoyl-L-alanine amidase" evidence="6">
    <location>
        <begin position="39"/>
        <end position="176"/>
    </location>
</feature>
<evidence type="ECO:0000256" key="5">
    <source>
        <dbReference type="ARBA" id="ARBA00069708"/>
    </source>
</evidence>
<dbReference type="Proteomes" id="UP000299102">
    <property type="component" value="Unassembled WGS sequence"/>
</dbReference>
<keyword evidence="4" id="KW-0391">Immunity</keyword>
<dbReference type="PANTHER" id="PTHR11022">
    <property type="entry name" value="PEPTIDOGLYCAN RECOGNITION PROTEIN"/>
    <property type="match status" value="1"/>
</dbReference>
<dbReference type="EMBL" id="BGZK01000188">
    <property type="protein sequence ID" value="GBP27039.1"/>
    <property type="molecule type" value="Genomic_DNA"/>
</dbReference>
<comment type="caution">
    <text evidence="8">The sequence shown here is derived from an EMBL/GenBank/DDBJ whole genome shotgun (WGS) entry which is preliminary data.</text>
</comment>
<keyword evidence="9" id="KW-1185">Reference proteome</keyword>
<evidence type="ECO:0000259" key="7">
    <source>
        <dbReference type="SMART" id="SM00701"/>
    </source>
</evidence>
<dbReference type="SUPFAM" id="SSF55846">
    <property type="entry name" value="N-acetylmuramoyl-L-alanine amidase-like"/>
    <property type="match status" value="1"/>
</dbReference>
<dbReference type="GO" id="GO:0008270">
    <property type="term" value="F:zinc ion binding"/>
    <property type="evidence" value="ECO:0007669"/>
    <property type="project" value="InterPro"/>
</dbReference>
<name>A0A4C1UL35_EUMVA</name>
<evidence type="ECO:0000256" key="3">
    <source>
        <dbReference type="ARBA" id="ARBA00022588"/>
    </source>
</evidence>
<gene>
    <name evidence="8" type="primary">PGRP-LB</name>
    <name evidence="8" type="ORF">EVAR_11275_1</name>
</gene>
<dbReference type="InterPro" id="IPR036505">
    <property type="entry name" value="Amidase/PGRP_sf"/>
</dbReference>
<protein>
    <recommendedName>
        <fullName evidence="5">Peptidoglycan recognition protein</fullName>
    </recommendedName>
</protein>
<reference evidence="8 9" key="1">
    <citation type="journal article" date="2019" name="Commun. Biol.">
        <title>The bagworm genome reveals a unique fibroin gene that provides high tensile strength.</title>
        <authorList>
            <person name="Kono N."/>
            <person name="Nakamura H."/>
            <person name="Ohtoshi R."/>
            <person name="Tomita M."/>
            <person name="Numata K."/>
            <person name="Arakawa K."/>
        </authorList>
    </citation>
    <scope>NUCLEOTIDE SEQUENCE [LARGE SCALE GENOMIC DNA]</scope>
</reference>
<proteinExistence type="inferred from homology"/>
<dbReference type="GO" id="GO:0008745">
    <property type="term" value="F:N-acetylmuramoyl-L-alanine amidase activity"/>
    <property type="evidence" value="ECO:0007669"/>
    <property type="project" value="InterPro"/>
</dbReference>
<dbReference type="OrthoDB" id="10001926at2759"/>
<comment type="subunit">
    <text evidence="2">Monomer.</text>
</comment>
<comment type="similarity">
    <text evidence="1">Belongs to the N-acetylmuramoyl-L-alanine amidase 2 family.</text>
</comment>
<dbReference type="SMART" id="SM00701">
    <property type="entry name" value="PGRP"/>
    <property type="match status" value="1"/>
</dbReference>
<evidence type="ECO:0000256" key="2">
    <source>
        <dbReference type="ARBA" id="ARBA00011245"/>
    </source>
</evidence>
<dbReference type="FunFam" id="3.40.80.10:FF:000001">
    <property type="entry name" value="Peptidoglycan recognition protein 1"/>
    <property type="match status" value="1"/>
</dbReference>
<dbReference type="Pfam" id="PF01510">
    <property type="entry name" value="Amidase_2"/>
    <property type="match status" value="1"/>
</dbReference>
<dbReference type="InterPro" id="IPR006619">
    <property type="entry name" value="PGRP_domain_met/bac"/>
</dbReference>
<dbReference type="InterPro" id="IPR015510">
    <property type="entry name" value="PGRP"/>
</dbReference>
<feature type="domain" description="Peptidoglycan recognition protein family" evidence="7">
    <location>
        <begin position="27"/>
        <end position="170"/>
    </location>
</feature>
<organism evidence="8 9">
    <name type="scientific">Eumeta variegata</name>
    <name type="common">Bagworm moth</name>
    <name type="synonym">Eumeta japonica</name>
    <dbReference type="NCBI Taxonomy" id="151549"/>
    <lineage>
        <taxon>Eukaryota</taxon>
        <taxon>Metazoa</taxon>
        <taxon>Ecdysozoa</taxon>
        <taxon>Arthropoda</taxon>
        <taxon>Hexapoda</taxon>
        <taxon>Insecta</taxon>
        <taxon>Pterygota</taxon>
        <taxon>Neoptera</taxon>
        <taxon>Endopterygota</taxon>
        <taxon>Lepidoptera</taxon>
        <taxon>Glossata</taxon>
        <taxon>Ditrysia</taxon>
        <taxon>Tineoidea</taxon>
        <taxon>Psychidae</taxon>
        <taxon>Oiketicinae</taxon>
        <taxon>Eumeta</taxon>
    </lineage>
</organism>
<evidence type="ECO:0000313" key="8">
    <source>
        <dbReference type="EMBL" id="GBP27039.1"/>
    </source>
</evidence>
<sequence length="220" mass="25030">MSKNIYTGPTFVPADLASNEIPTKYDFEFVTREEWGARTPKQTTNLTTPVPYVVIHHSYVPSACYTRTECARAMRSMQDFHMDKREWWDIGYNFAVGSDGVVYEGRGWTTLGAHSLHFNTVSIGICLIGDWTGELPPSAQLETSKALMKMGVREGYVKADYRLVGHRQVRDTECPGDALFRDVRTWEHFSPRPASAEELVYMDELPKSVRDLLNKSIVKN</sequence>
<dbReference type="CDD" id="cd06583">
    <property type="entry name" value="PGRP"/>
    <property type="match status" value="1"/>
</dbReference>
<dbReference type="PANTHER" id="PTHR11022:SF77">
    <property type="entry name" value="PEPTIDOGLYCAN-RECOGNITION PROTEIN LB"/>
    <property type="match status" value="1"/>
</dbReference>